<evidence type="ECO:0000259" key="1">
    <source>
        <dbReference type="PROSITE" id="PS50206"/>
    </source>
</evidence>
<evidence type="ECO:0000313" key="2">
    <source>
        <dbReference type="EMBL" id="SDP09349.1"/>
    </source>
</evidence>
<dbReference type="Proteomes" id="UP000199077">
    <property type="component" value="Chromosome I"/>
</dbReference>
<feature type="domain" description="Rhodanese" evidence="1">
    <location>
        <begin position="33"/>
        <end position="139"/>
    </location>
</feature>
<proteinExistence type="predicted"/>
<dbReference type="STRING" id="443156.SAMN04489867_1399"/>
<dbReference type="SUPFAM" id="SSF52821">
    <property type="entry name" value="Rhodanese/Cell cycle control phosphatase"/>
    <property type="match status" value="1"/>
</dbReference>
<keyword evidence="2" id="KW-0808">Transferase</keyword>
<evidence type="ECO:0000313" key="3">
    <source>
        <dbReference type="Proteomes" id="UP000199077"/>
    </source>
</evidence>
<dbReference type="PANTHER" id="PTHR47377:SF1">
    <property type="entry name" value="RHODANESE-LIKE DOMAIN-CONTAINING PROTEIN 4, CHLOROPLASTIC"/>
    <property type="match status" value="1"/>
</dbReference>
<dbReference type="PANTHER" id="PTHR47377">
    <property type="entry name" value="RHODANESE-LIKE DOMAIN-CONTAINING PROTEIN 4, CHLOROPLASTIC"/>
    <property type="match status" value="1"/>
</dbReference>
<dbReference type="AlphaFoldDB" id="A0A1H0PY37"/>
<sequence length="152" mass="16251">MWRWFYADAMSSEPPTTYAGDVAPDAAYAALAADDDAVLVDVRTTAEWSYVGVPDLAALGKRVVFVEWQRFPDGAVNGDFVAQLQDAGLPDGAPIYFICRSGVRSVAAAEAATHAGLGPAYNVLEGFEGPHDEHGHRAVSGWKNSGLPWRQG</sequence>
<protein>
    <submittedName>
        <fullName evidence="2">Rhodanese-related sulfurtransferase</fullName>
    </submittedName>
</protein>
<dbReference type="InterPro" id="IPR044240">
    <property type="entry name" value="STR4-like"/>
</dbReference>
<name>A0A1H0PY37_9MICO</name>
<dbReference type="Pfam" id="PF00581">
    <property type="entry name" value="Rhodanese"/>
    <property type="match status" value="1"/>
</dbReference>
<reference evidence="3" key="1">
    <citation type="submission" date="2016-10" db="EMBL/GenBank/DDBJ databases">
        <authorList>
            <person name="Varghese N."/>
            <person name="Submissions S."/>
        </authorList>
    </citation>
    <scope>NUCLEOTIDE SEQUENCE [LARGE SCALE GENOMIC DNA]</scope>
    <source>
        <strain evidence="3">DSM 22329</strain>
    </source>
</reference>
<dbReference type="InterPro" id="IPR001763">
    <property type="entry name" value="Rhodanese-like_dom"/>
</dbReference>
<dbReference type="InterPro" id="IPR036873">
    <property type="entry name" value="Rhodanese-like_dom_sf"/>
</dbReference>
<organism evidence="2 3">
    <name type="scientific">Pedococcus dokdonensis</name>
    <dbReference type="NCBI Taxonomy" id="443156"/>
    <lineage>
        <taxon>Bacteria</taxon>
        <taxon>Bacillati</taxon>
        <taxon>Actinomycetota</taxon>
        <taxon>Actinomycetes</taxon>
        <taxon>Micrococcales</taxon>
        <taxon>Intrasporangiaceae</taxon>
        <taxon>Pedococcus</taxon>
    </lineage>
</organism>
<dbReference type="SMART" id="SM00450">
    <property type="entry name" value="RHOD"/>
    <property type="match status" value="1"/>
</dbReference>
<dbReference type="Gene3D" id="3.40.250.10">
    <property type="entry name" value="Rhodanese-like domain"/>
    <property type="match status" value="1"/>
</dbReference>
<keyword evidence="3" id="KW-1185">Reference proteome</keyword>
<accession>A0A1H0PY37</accession>
<dbReference type="PROSITE" id="PS50206">
    <property type="entry name" value="RHODANESE_3"/>
    <property type="match status" value="1"/>
</dbReference>
<dbReference type="GO" id="GO:0016740">
    <property type="term" value="F:transferase activity"/>
    <property type="evidence" value="ECO:0007669"/>
    <property type="project" value="UniProtKB-KW"/>
</dbReference>
<dbReference type="EMBL" id="LT629711">
    <property type="protein sequence ID" value="SDP09349.1"/>
    <property type="molecule type" value="Genomic_DNA"/>
</dbReference>
<gene>
    <name evidence="2" type="ORF">SAMN04489867_1399</name>
</gene>